<feature type="non-terminal residue" evidence="3">
    <location>
        <position position="1"/>
    </location>
</feature>
<dbReference type="InterPro" id="IPR011042">
    <property type="entry name" value="6-blade_b-propeller_TolB-like"/>
</dbReference>
<dbReference type="Gene3D" id="2.40.10.500">
    <property type="match status" value="1"/>
</dbReference>
<dbReference type="PANTHER" id="PTHR24104:SF25">
    <property type="entry name" value="PROTEIN LIN-41"/>
    <property type="match status" value="1"/>
</dbReference>
<dbReference type="EMBL" id="CAJOAX010011472">
    <property type="protein sequence ID" value="CAF4094235.1"/>
    <property type="molecule type" value="Genomic_DNA"/>
</dbReference>
<evidence type="ECO:0008006" key="6">
    <source>
        <dbReference type="Google" id="ProtNLM"/>
    </source>
</evidence>
<dbReference type="Proteomes" id="UP000663874">
    <property type="component" value="Unassembled WGS sequence"/>
</dbReference>
<dbReference type="Gene3D" id="2.120.10.30">
    <property type="entry name" value="TolB, C-terminal domain"/>
    <property type="match status" value="2"/>
</dbReference>
<dbReference type="InterPro" id="IPR001258">
    <property type="entry name" value="NHL_repeat"/>
</dbReference>
<dbReference type="EMBL" id="CAJOBE010016977">
    <property type="protein sequence ID" value="CAF4206055.1"/>
    <property type="molecule type" value="Genomic_DNA"/>
</dbReference>
<reference evidence="3" key="1">
    <citation type="submission" date="2021-02" db="EMBL/GenBank/DDBJ databases">
        <authorList>
            <person name="Nowell W R."/>
        </authorList>
    </citation>
    <scope>NUCLEOTIDE SEQUENCE</scope>
</reference>
<comment type="caution">
    <text evidence="3">The sequence shown here is derived from an EMBL/GenBank/DDBJ whole genome shotgun (WGS) entry which is preliminary data.</text>
</comment>
<dbReference type="GO" id="GO:0008270">
    <property type="term" value="F:zinc ion binding"/>
    <property type="evidence" value="ECO:0007669"/>
    <property type="project" value="UniProtKB-KW"/>
</dbReference>
<evidence type="ECO:0000256" key="1">
    <source>
        <dbReference type="ARBA" id="ARBA00022737"/>
    </source>
</evidence>
<dbReference type="AlphaFoldDB" id="A0A819UET5"/>
<organism evidence="3 5">
    <name type="scientific">Rotaria sordida</name>
    <dbReference type="NCBI Taxonomy" id="392033"/>
    <lineage>
        <taxon>Eukaryota</taxon>
        <taxon>Metazoa</taxon>
        <taxon>Spiralia</taxon>
        <taxon>Gnathifera</taxon>
        <taxon>Rotifera</taxon>
        <taxon>Eurotatoria</taxon>
        <taxon>Bdelloidea</taxon>
        <taxon>Philodinida</taxon>
        <taxon>Philodinidae</taxon>
        <taxon>Rotaria</taxon>
    </lineage>
</organism>
<evidence type="ECO:0000313" key="4">
    <source>
        <dbReference type="EMBL" id="CAF4206055.1"/>
    </source>
</evidence>
<dbReference type="SUPFAM" id="SSF101898">
    <property type="entry name" value="NHL repeat"/>
    <property type="match status" value="1"/>
</dbReference>
<dbReference type="PROSITE" id="PS51125">
    <property type="entry name" value="NHL"/>
    <property type="match status" value="1"/>
</dbReference>
<sequence>QRESHCIGTMTTVTGLTTITSAKAILLPTGQWEGNGATIAGSSLGGSGSTTSLLNSNYGIRITKDGTLYIADRDNHRVVVIFPNSTTAGLIIGGGFGTGITQMKYSSDVFVTNDAIYVLDSSNYRIQKWQKNGSNETIVAGITGSSGSALNNATFSTSYQMFVDIYGNIYVSDQANHRVLRFPPNSLSGTSADIIAGIGTSGYGPNQFYNPYGIYVDSARTLYVADTNNHRIHQ</sequence>
<evidence type="ECO:0000313" key="5">
    <source>
        <dbReference type="Proteomes" id="UP000663823"/>
    </source>
</evidence>
<dbReference type="PANTHER" id="PTHR24104">
    <property type="entry name" value="E3 UBIQUITIN-PROTEIN LIGASE NHLRC1-RELATED"/>
    <property type="match status" value="1"/>
</dbReference>
<gene>
    <name evidence="4" type="ORF">FNK824_LOCUS36511</name>
    <name evidence="3" type="ORF">OTI717_LOCUS33829</name>
</gene>
<evidence type="ECO:0000313" key="3">
    <source>
        <dbReference type="EMBL" id="CAF4094235.1"/>
    </source>
</evidence>
<accession>A0A819UET5</accession>
<proteinExistence type="predicted"/>
<dbReference type="Proteomes" id="UP000663823">
    <property type="component" value="Unassembled WGS sequence"/>
</dbReference>
<evidence type="ECO:0000256" key="2">
    <source>
        <dbReference type="PROSITE-ProRule" id="PRU00504"/>
    </source>
</evidence>
<feature type="repeat" description="NHL" evidence="2">
    <location>
        <begin position="198"/>
        <end position="234"/>
    </location>
</feature>
<name>A0A819UET5_9BILA</name>
<dbReference type="Pfam" id="PF01436">
    <property type="entry name" value="NHL"/>
    <property type="match status" value="2"/>
</dbReference>
<keyword evidence="1" id="KW-0677">Repeat</keyword>
<dbReference type="CDD" id="cd05819">
    <property type="entry name" value="NHL"/>
    <property type="match status" value="1"/>
</dbReference>
<protein>
    <recommendedName>
        <fullName evidence="6">NHL repeat containing protein</fullName>
    </recommendedName>
</protein>
<dbReference type="InterPro" id="IPR050952">
    <property type="entry name" value="TRIM-NHL_E3_ligases"/>
</dbReference>